<feature type="region of interest" description="Disordered" evidence="1">
    <location>
        <begin position="1"/>
        <end position="27"/>
    </location>
</feature>
<dbReference type="EMBL" id="MU793387">
    <property type="protein sequence ID" value="KAJ3784185.1"/>
    <property type="molecule type" value="Genomic_DNA"/>
</dbReference>
<feature type="region of interest" description="Disordered" evidence="1">
    <location>
        <begin position="41"/>
        <end position="68"/>
    </location>
</feature>
<evidence type="ECO:0000313" key="3">
    <source>
        <dbReference type="Proteomes" id="UP001163798"/>
    </source>
</evidence>
<name>A0AA38KP98_9AGAR</name>
<protein>
    <submittedName>
        <fullName evidence="2">Uncharacterized protein</fullName>
    </submittedName>
</protein>
<feature type="compositionally biased region" description="Pro residues" evidence="1">
    <location>
        <begin position="50"/>
        <end position="62"/>
    </location>
</feature>
<proteinExistence type="predicted"/>
<evidence type="ECO:0000256" key="1">
    <source>
        <dbReference type="SAM" id="MobiDB-lite"/>
    </source>
</evidence>
<organism evidence="2 3">
    <name type="scientific">Lentinula aff. detonsa</name>
    <dbReference type="NCBI Taxonomy" id="2804958"/>
    <lineage>
        <taxon>Eukaryota</taxon>
        <taxon>Fungi</taxon>
        <taxon>Dikarya</taxon>
        <taxon>Basidiomycota</taxon>
        <taxon>Agaricomycotina</taxon>
        <taxon>Agaricomycetes</taxon>
        <taxon>Agaricomycetidae</taxon>
        <taxon>Agaricales</taxon>
        <taxon>Marasmiineae</taxon>
        <taxon>Omphalotaceae</taxon>
        <taxon>Lentinula</taxon>
    </lineage>
</organism>
<comment type="caution">
    <text evidence="2">The sequence shown here is derived from an EMBL/GenBank/DDBJ whole genome shotgun (WGS) entry which is preliminary data.</text>
</comment>
<dbReference type="AlphaFoldDB" id="A0AA38KP98"/>
<reference evidence="2" key="1">
    <citation type="submission" date="2022-08" db="EMBL/GenBank/DDBJ databases">
        <authorList>
            <consortium name="DOE Joint Genome Institute"/>
            <person name="Min B."/>
            <person name="Riley R."/>
            <person name="Sierra-Patev S."/>
            <person name="Naranjo-Ortiz M."/>
            <person name="Looney B."/>
            <person name="Konkel Z."/>
            <person name="Slot J.C."/>
            <person name="Sakamoto Y."/>
            <person name="Steenwyk J.L."/>
            <person name="Rokas A."/>
            <person name="Carro J."/>
            <person name="Camarero S."/>
            <person name="Ferreira P."/>
            <person name="Molpeceres G."/>
            <person name="Ruiz-Duenas F.J."/>
            <person name="Serrano A."/>
            <person name="Henrissat B."/>
            <person name="Drula E."/>
            <person name="Hughes K.W."/>
            <person name="Mata J.L."/>
            <person name="Ishikawa N.K."/>
            <person name="Vargas-Isla R."/>
            <person name="Ushijima S."/>
            <person name="Smith C.A."/>
            <person name="Ahrendt S."/>
            <person name="Andreopoulos W."/>
            <person name="He G."/>
            <person name="Labutti K."/>
            <person name="Lipzen A."/>
            <person name="Ng V."/>
            <person name="Sandor L."/>
            <person name="Barry K."/>
            <person name="Martinez A.T."/>
            <person name="Xiao Y."/>
            <person name="Gibbons J.G."/>
            <person name="Terashima K."/>
            <person name="Hibbett D.S."/>
            <person name="Grigoriev I.V."/>
        </authorList>
    </citation>
    <scope>NUCLEOTIDE SEQUENCE</scope>
    <source>
        <strain evidence="2">TFB10291</strain>
    </source>
</reference>
<dbReference type="Proteomes" id="UP001163798">
    <property type="component" value="Unassembled WGS sequence"/>
</dbReference>
<feature type="compositionally biased region" description="Polar residues" evidence="1">
    <location>
        <begin position="1"/>
        <end position="21"/>
    </location>
</feature>
<keyword evidence="3" id="KW-1185">Reference proteome</keyword>
<gene>
    <name evidence="2" type="ORF">GGU10DRAFT_358669</name>
</gene>
<evidence type="ECO:0000313" key="2">
    <source>
        <dbReference type="EMBL" id="KAJ3784185.1"/>
    </source>
</evidence>
<accession>A0AA38KP98</accession>
<sequence length="294" mass="31839">MSPTSPDTTLPYSSSDLTASPTVPGLTPELEQGILSLIQKALAQQQSGSSPPPPAPAPPTVPPTGSLGFVGPLSSSAAAGASSLLCLFPEVEAATITSIINHEFRASDLYKLDSRYRDKTERQVLSLKGETLELTTNDSAYREYKSLNAIAVPLSTYFSILMTHAEAAGRVSTIGTDFFKYNAHLIKVTSEYDWSAVVGYHMAFFNKRRREMQSGDYSGWGKVDMELRGEYLYNAPRLSPSSSSKSSKKLPSGKSEACRKFEQGLCSTTPCPFGRPHICKKCKSAMTDASHKCT</sequence>